<dbReference type="OrthoDB" id="89086at2759"/>
<protein>
    <recommendedName>
        <fullName evidence="5">Necrosis inducing protein (NPP1)</fullName>
    </recommendedName>
</protein>
<keyword evidence="4" id="KW-1185">Reference proteome</keyword>
<sequence>MARRLVLCAALIAAAVLAADGPPRLSVEPSAQGLCDDGKDSDENPPSPLPQRATAADLKWQPALDFDTDSCYNVPAIGPDGHVDRGRSRRETNTEGCRDERDLDRGNVYARQRCNANGWCAHTYDYFFEKDVGDRICIGHRYDWEHLVVWTRHGVPRMAAASAHGRYNARLWDEIPKHEGTHVKAVYNKDGAIGTHYFRWSNGDRDEPPENHKRQWWRSALVSWNGFPSVALRDKLAAHDFGAAHMAITDASLAGNLRASVKDVRGRVPDFAFDFDRDEAGSPGNP</sequence>
<feature type="compositionally biased region" description="Basic and acidic residues" evidence="1">
    <location>
        <begin position="81"/>
        <end position="100"/>
    </location>
</feature>
<accession>A0A0F7ZUS4</accession>
<dbReference type="EMBL" id="KQ030518">
    <property type="protein sequence ID" value="KJZ75368.1"/>
    <property type="molecule type" value="Genomic_DNA"/>
</dbReference>
<keyword evidence="2" id="KW-0732">Signal</keyword>
<evidence type="ECO:0000256" key="2">
    <source>
        <dbReference type="SAM" id="SignalP"/>
    </source>
</evidence>
<name>A0A0F7ZUS4_9HYPO</name>
<evidence type="ECO:0000313" key="3">
    <source>
        <dbReference type="EMBL" id="KJZ75368.1"/>
    </source>
</evidence>
<feature type="region of interest" description="Disordered" evidence="1">
    <location>
        <begin position="75"/>
        <end position="100"/>
    </location>
</feature>
<dbReference type="Proteomes" id="UP000054481">
    <property type="component" value="Unassembled WGS sequence"/>
</dbReference>
<proteinExistence type="predicted"/>
<organism evidence="3 4">
    <name type="scientific">Hirsutella minnesotensis 3608</name>
    <dbReference type="NCBI Taxonomy" id="1043627"/>
    <lineage>
        <taxon>Eukaryota</taxon>
        <taxon>Fungi</taxon>
        <taxon>Dikarya</taxon>
        <taxon>Ascomycota</taxon>
        <taxon>Pezizomycotina</taxon>
        <taxon>Sordariomycetes</taxon>
        <taxon>Hypocreomycetidae</taxon>
        <taxon>Hypocreales</taxon>
        <taxon>Ophiocordycipitaceae</taxon>
        <taxon>Hirsutella</taxon>
    </lineage>
</organism>
<dbReference type="AlphaFoldDB" id="A0A0F7ZUS4"/>
<evidence type="ECO:0000313" key="4">
    <source>
        <dbReference type="Proteomes" id="UP000054481"/>
    </source>
</evidence>
<dbReference type="Pfam" id="PF05630">
    <property type="entry name" value="NPP1"/>
    <property type="match status" value="1"/>
</dbReference>
<gene>
    <name evidence="3" type="ORF">HIM_05294</name>
</gene>
<feature type="chain" id="PRO_5005181938" description="Necrosis inducing protein (NPP1)" evidence="2">
    <location>
        <begin position="19"/>
        <end position="286"/>
    </location>
</feature>
<feature type="region of interest" description="Disordered" evidence="1">
    <location>
        <begin position="28"/>
        <end position="51"/>
    </location>
</feature>
<evidence type="ECO:0008006" key="5">
    <source>
        <dbReference type="Google" id="ProtNLM"/>
    </source>
</evidence>
<dbReference type="PANTHER" id="PTHR33657:SF6">
    <property type="entry name" value="SECRETED PROTEIN"/>
    <property type="match status" value="1"/>
</dbReference>
<dbReference type="PANTHER" id="PTHR33657">
    <property type="entry name" value="DOMAIN PROTEIN, PUTATIVE (AFU_ORTHOLOGUE AFUA_5G00600)-RELATED"/>
    <property type="match status" value="1"/>
</dbReference>
<dbReference type="InterPro" id="IPR008701">
    <property type="entry name" value="NPP1"/>
</dbReference>
<evidence type="ECO:0000256" key="1">
    <source>
        <dbReference type="SAM" id="MobiDB-lite"/>
    </source>
</evidence>
<reference evidence="3 4" key="1">
    <citation type="journal article" date="2014" name="Genome Biol. Evol.">
        <title>Comparative genomics and transcriptomics analyses reveal divergent lifestyle features of nematode endoparasitic fungus Hirsutella minnesotensis.</title>
        <authorList>
            <person name="Lai Y."/>
            <person name="Liu K."/>
            <person name="Zhang X."/>
            <person name="Zhang X."/>
            <person name="Li K."/>
            <person name="Wang N."/>
            <person name="Shu C."/>
            <person name="Wu Y."/>
            <person name="Wang C."/>
            <person name="Bushley K.E."/>
            <person name="Xiang M."/>
            <person name="Liu X."/>
        </authorList>
    </citation>
    <scope>NUCLEOTIDE SEQUENCE [LARGE SCALE GENOMIC DNA]</scope>
    <source>
        <strain evidence="3 4">3608</strain>
    </source>
</reference>
<feature type="signal peptide" evidence="2">
    <location>
        <begin position="1"/>
        <end position="18"/>
    </location>
</feature>